<proteinExistence type="predicted"/>
<organism evidence="1 2">
    <name type="scientific">Stenotrophomonas tumulicola</name>
    <dbReference type="NCBI Taxonomy" id="1685415"/>
    <lineage>
        <taxon>Bacteria</taxon>
        <taxon>Pseudomonadati</taxon>
        <taxon>Pseudomonadota</taxon>
        <taxon>Gammaproteobacteria</taxon>
        <taxon>Lysobacterales</taxon>
        <taxon>Lysobacteraceae</taxon>
        <taxon>Stenotrophomonas</taxon>
    </lineage>
</organism>
<accession>A0A7W3FPP9</accession>
<name>A0A7W3FPP9_9GAMM</name>
<evidence type="ECO:0000313" key="1">
    <source>
        <dbReference type="EMBL" id="MBA8683473.1"/>
    </source>
</evidence>
<protein>
    <submittedName>
        <fullName evidence="1">Uncharacterized protein</fullName>
    </submittedName>
</protein>
<dbReference type="Pfam" id="PF20101">
    <property type="entry name" value="DUF6491"/>
    <property type="match status" value="1"/>
</dbReference>
<dbReference type="InterPro" id="IPR045500">
    <property type="entry name" value="DUF6491"/>
</dbReference>
<sequence>MALAASSLPAAGLAQAPLPVPEGPAPAPHCLDAGNVQHVKQAEAGSIAVRAGDGQAYRLDFAAACPGVPNGREIGLETPEGWACGRPGERLLVDGRACGISAVDQIDNRAFARIARESNRQYPTTLPAVTVTGKANNDDRGRRLRGSPDFCFATRDVRGWNEDPKGIMVETNPRRNGGNRFYRIEVAGSCSKFAGVKRVEFVSGLQNGLVCGNPGDRMVGVAFSPGVMMDTRIPGSQCTVVEVYPSN</sequence>
<dbReference type="RefSeq" id="WP_182341132.1">
    <property type="nucleotide sequence ID" value="NZ_JACGXS010000012.1"/>
</dbReference>
<dbReference type="Proteomes" id="UP000547058">
    <property type="component" value="Unassembled WGS sequence"/>
</dbReference>
<gene>
    <name evidence="1" type="ORF">H4O11_16865</name>
</gene>
<reference evidence="1 2" key="1">
    <citation type="submission" date="2020-08" db="EMBL/GenBank/DDBJ databases">
        <title>Stenotrophomonas tumulicola JCM 30961.</title>
        <authorList>
            <person name="Deng Y."/>
        </authorList>
    </citation>
    <scope>NUCLEOTIDE SEQUENCE [LARGE SCALE GENOMIC DNA]</scope>
    <source>
        <strain evidence="1 2">JCM 30961</strain>
    </source>
</reference>
<keyword evidence="2" id="KW-1185">Reference proteome</keyword>
<dbReference type="AlphaFoldDB" id="A0A7W3FPP9"/>
<evidence type="ECO:0000313" key="2">
    <source>
        <dbReference type="Proteomes" id="UP000547058"/>
    </source>
</evidence>
<dbReference type="EMBL" id="JACGXS010000012">
    <property type="protein sequence ID" value="MBA8683473.1"/>
    <property type="molecule type" value="Genomic_DNA"/>
</dbReference>
<comment type="caution">
    <text evidence="1">The sequence shown here is derived from an EMBL/GenBank/DDBJ whole genome shotgun (WGS) entry which is preliminary data.</text>
</comment>